<reference evidence="13 37" key="7">
    <citation type="submission" date="2017-01" db="EMBL/GenBank/DDBJ databases">
        <title>Bacillus cereus isolates.</title>
        <authorList>
            <person name="Beno S.M."/>
        </authorList>
    </citation>
    <scope>NUCLEOTIDE SEQUENCE [LARGE SCALE GENOMIC DNA]</scope>
    <source>
        <strain evidence="13 37">FSL K6-1030</strain>
    </source>
</reference>
<sequence>MHKEYEIEEYTAIEEQIHYYCKCLLVSHPDQIIKYLEKRLEKYAETLQYAHLYPDTVILPLQQLVIEYSLDVARIRKYMNLKT</sequence>
<evidence type="ECO:0000313" key="9">
    <source>
        <dbReference type="EMBL" id="MCQ6287981.1"/>
    </source>
</evidence>
<evidence type="ECO:0000313" key="42">
    <source>
        <dbReference type="Proteomes" id="UP000220210"/>
    </source>
</evidence>
<name>A0A068N9Z1_BACCE</name>
<dbReference type="Proteomes" id="UP000220691">
    <property type="component" value="Unassembled WGS sequence"/>
</dbReference>
<dbReference type="EMBL" id="VDDR01000009">
    <property type="protein sequence ID" value="TNB96835.1"/>
    <property type="molecule type" value="Genomic_DNA"/>
</dbReference>
<accession>A0A068N9Z1</accession>
<evidence type="ECO:0000313" key="38">
    <source>
        <dbReference type="Proteomes" id="UP000219743"/>
    </source>
</evidence>
<evidence type="ECO:0000313" key="57">
    <source>
        <dbReference type="Proteomes" id="UP000663613"/>
    </source>
</evidence>
<reference evidence="8 34" key="3">
    <citation type="submission" date="2015-09" db="EMBL/GenBank/DDBJ databases">
        <title>Bacillus cereus food isolates.</title>
        <authorList>
            <person name="Boekhorst J."/>
        </authorList>
    </citation>
    <scope>NUCLEOTIDE SEQUENCE [LARGE SCALE GENOMIC DNA]</scope>
    <source>
        <strain evidence="8 34">B4088</strain>
    </source>
</reference>
<dbReference type="EMBL" id="NTRR01000016">
    <property type="protein sequence ID" value="PFE15669.1"/>
    <property type="molecule type" value="Genomic_DNA"/>
</dbReference>
<reference evidence="5 31" key="2">
    <citation type="submission" date="2015-04" db="EMBL/GenBank/DDBJ databases">
        <title>Draft Genome Sequences of Eight Spore-Forming Food Isolates of Bacillus cereus Genome sequencing.</title>
        <authorList>
            <person name="Krawcyk A.O."/>
            <person name="de Jong A."/>
            <person name="Eijlander R.T."/>
            <person name="Berendsen E.M."/>
            <person name="Holsappel S."/>
            <person name="Wells-Bennik M."/>
            <person name="Kuipers O.P."/>
        </authorList>
    </citation>
    <scope>NUCLEOTIDE SEQUENCE [LARGE SCALE GENOMIC DNA]</scope>
    <source>
        <strain evidence="5 31">B4077</strain>
    </source>
</reference>
<reference evidence="38 39" key="8">
    <citation type="submission" date="2017-09" db="EMBL/GenBank/DDBJ databases">
        <title>Large-scale bioinformatics analysis of Bacillus genomes uncovers conserved roles of natural products in bacterial physiology.</title>
        <authorList>
            <consortium name="Agbiome Team Llc"/>
            <person name="Bleich R.M."/>
            <person name="Kirk G.J."/>
            <person name="Santa Maria K.C."/>
            <person name="Allen S.E."/>
            <person name="Farag S."/>
            <person name="Shank E.A."/>
            <person name="Bowers A."/>
        </authorList>
    </citation>
    <scope>NUCLEOTIDE SEQUENCE [LARGE SCALE GENOMIC DNA]</scope>
    <source>
        <strain evidence="16 39">AFS006334</strain>
        <strain evidence="19 42">AFS020204</strain>
        <strain evidence="17 38">AFS024404</strain>
        <strain evidence="15 43">AFS027647</strain>
    </source>
</reference>
<dbReference type="EMBL" id="JANHEB010000054">
    <property type="protein sequence ID" value="MCQ6287981.1"/>
    <property type="molecule type" value="Genomic_DNA"/>
</dbReference>
<dbReference type="EMBL" id="NTSO01000037">
    <property type="protein sequence ID" value="PFF40549.1"/>
    <property type="molecule type" value="Genomic_DNA"/>
</dbReference>
<reference evidence="6 32" key="1">
    <citation type="submission" date="2015-02" db="EMBL/GenBank/DDBJ databases">
        <title>Evolution of B. cereus sensu lato: Distribution, horizontal transfer and duplication of chromosomal virulence genes.</title>
        <authorList>
            <person name="Boehm M.-E."/>
            <person name="Huptas C."/>
            <person name="Krey V.M."/>
            <person name="Scherer S."/>
        </authorList>
    </citation>
    <scope>NUCLEOTIDE SEQUENCE [LARGE SCALE GENOMIC DNA]</scope>
    <source>
        <strain evidence="6 32">#17</strain>
    </source>
</reference>
<dbReference type="Proteomes" id="UP000225135">
    <property type="component" value="Unassembled WGS sequence"/>
</dbReference>
<reference evidence="25 51" key="12">
    <citation type="journal article" date="2019" name="Ecotoxicol. Environ. Saf.">
        <title>Microbial characterization of heavy metal resistant bacterial strains isolated from an electroplating wastewater treatment plant.</title>
        <authorList>
            <person name="Cai X."/>
            <person name="Zheng X."/>
            <person name="Zhang D."/>
            <person name="Iqbal W."/>
            <person name="Liu C."/>
            <person name="Yang B."/>
            <person name="Zhao X."/>
            <person name="Lu X."/>
            <person name="Mao Y."/>
        </authorList>
    </citation>
    <scope>NUCLEOTIDE SEQUENCE [LARGE SCALE GENOMIC DNA]</scope>
    <source>
        <strain evidence="25 51">Co1-1</strain>
    </source>
</reference>
<dbReference type="EMBL" id="LCYI01000042">
    <property type="protein sequence ID" value="KLA26385.1"/>
    <property type="molecule type" value="Genomic_DNA"/>
</dbReference>
<dbReference type="EMBL" id="NUUR01000115">
    <property type="protein sequence ID" value="PHG75329.1"/>
    <property type="molecule type" value="Genomic_DNA"/>
</dbReference>
<evidence type="ECO:0000313" key="25">
    <source>
        <dbReference type="EMBL" id="QDZ73769.1"/>
    </source>
</evidence>
<reference evidence="30" key="18">
    <citation type="submission" date="2023-02" db="EMBL/GenBank/DDBJ databases">
        <title>Complete Genome Sequence of Bacillus cereus sensu lato isolate BC38B from pepper closely related to the Bacillus anthracis clade.</title>
        <authorList>
            <person name="Abdelli M."/>
            <person name="Cerar Kisek T."/>
            <person name="Falaise C."/>
            <person name="Cumont A."/>
            <person name="Giraud M."/>
            <person name="Chatoux J."/>
            <person name="Rogee S."/>
            <person name="Dadvisard M."/>
            <person name="Larigauderie G."/>
            <person name="Raynaud F."/>
            <person name="Godic Torkar K."/>
            <person name="Ramisse V."/>
        </authorList>
    </citation>
    <scope>NUCLEOTIDE SEQUENCE</scope>
    <source>
        <strain evidence="30">BC38B</strain>
    </source>
</reference>
<organism evidence="6 32">
    <name type="scientific">Bacillus cereus</name>
    <dbReference type="NCBI Taxonomy" id="1396"/>
    <lineage>
        <taxon>Bacteria</taxon>
        <taxon>Bacillati</taxon>
        <taxon>Bacillota</taxon>
        <taxon>Bacilli</taxon>
        <taxon>Bacillales</taxon>
        <taxon>Bacillaceae</taxon>
        <taxon>Bacillus</taxon>
        <taxon>Bacillus cereus group</taxon>
    </lineage>
</organism>
<evidence type="ECO:0000313" key="44">
    <source>
        <dbReference type="Proteomes" id="UP000223834"/>
    </source>
</evidence>
<evidence type="ECO:0000313" key="39">
    <source>
        <dbReference type="Proteomes" id="UP000219869"/>
    </source>
</evidence>
<evidence type="ECO:0000313" key="26">
    <source>
        <dbReference type="EMBL" id="QHV46666.1"/>
    </source>
</evidence>
<dbReference type="OrthoDB" id="2886505at2"/>
<reference evidence="26 54" key="10">
    <citation type="submission" date="2018-03" db="EMBL/GenBank/DDBJ databases">
        <title>The complete genome of bacterial strain SGAir0260.</title>
        <authorList>
            <person name="Schuster S.C."/>
        </authorList>
    </citation>
    <scope>NUCLEOTIDE SEQUENCE [LARGE SCALE GENOMIC DNA]</scope>
    <source>
        <strain evidence="26 54">SGAir0260</strain>
    </source>
</reference>
<dbReference type="Proteomes" id="UP000663613">
    <property type="component" value="Chromosome"/>
</dbReference>
<evidence type="ECO:0000313" key="56">
    <source>
        <dbReference type="Proteomes" id="UP000477920"/>
    </source>
</evidence>
<dbReference type="Proteomes" id="UP001163707">
    <property type="component" value="Chromosome"/>
</dbReference>
<dbReference type="EMBL" id="LOMT01000120">
    <property type="protein sequence ID" value="KXX90422.1"/>
    <property type="molecule type" value="Genomic_DNA"/>
</dbReference>
<dbReference type="EMBL" id="NUAN01000151">
    <property type="protein sequence ID" value="PEN90249.1"/>
    <property type="molecule type" value="Genomic_DNA"/>
</dbReference>
<reference evidence="11 35" key="5">
    <citation type="submission" date="2016-10" db="EMBL/GenBank/DDBJ databases">
        <title>Draft Genome Sequence of one Bacillus cereus strain isolated from pooled breast milk.</title>
        <authorList>
            <person name="Woudstra C."/>
            <person name="Chamoin A."/>
            <person name="Gentil S."/>
            <person name="Rambeloson T."/>
            <person name="Delannoye S."/>
            <person name="Heinnekine J.A."/>
            <person name="Herbin S."/>
            <person name="Fach P."/>
        </authorList>
    </citation>
    <scope>NUCLEOTIDE SEQUENCE [LARGE SCALE GENOMIC DNA]</scope>
    <source>
        <strain evidence="11 35">16SBCL1279</strain>
    </source>
</reference>
<dbReference type="Proteomes" id="UP000309400">
    <property type="component" value="Unassembled WGS sequence"/>
</dbReference>
<evidence type="ECO:0000313" key="14">
    <source>
        <dbReference type="EMBL" id="PEA00723.1"/>
    </source>
</evidence>
<dbReference type="EMBL" id="WBPI01000010">
    <property type="protein sequence ID" value="KAB2448880.1"/>
    <property type="molecule type" value="Genomic_DNA"/>
</dbReference>
<evidence type="ECO:0000313" key="6">
    <source>
        <dbReference type="EMBL" id="KMP19918.1"/>
    </source>
</evidence>
<dbReference type="Proteomes" id="UP000477920">
    <property type="component" value="Unassembled WGS sequence"/>
</dbReference>
<dbReference type="Proteomes" id="UP000219743">
    <property type="component" value="Unassembled WGS sequence"/>
</dbReference>
<evidence type="ECO:0000313" key="3">
    <source>
        <dbReference type="EMBL" id="KAB2448880.1"/>
    </source>
</evidence>
<reference evidence="28 49" key="13">
    <citation type="submission" date="2019-01" db="EMBL/GenBank/DDBJ databases">
        <title>Draft genome sequence of heavy metal resistant Bacillus cereus NWUAB01.</title>
        <authorList>
            <person name="Babalola O."/>
            <person name="Aremu B.R."/>
            <person name="Ayangbenro A.S."/>
        </authorList>
    </citation>
    <scope>NUCLEOTIDE SEQUENCE [LARGE SCALE GENOMIC DNA]</scope>
    <source>
        <strain evidence="28 49">NWUAB01</strain>
    </source>
</reference>
<dbReference type="EMBL" id="JAUIQW010000001">
    <property type="protein sequence ID" value="MDN4873806.1"/>
    <property type="molecule type" value="Genomic_DNA"/>
</dbReference>
<dbReference type="Proteomes" id="UP000219869">
    <property type="component" value="Unassembled WGS sequence"/>
</dbReference>
<evidence type="ECO:0000313" key="1">
    <source>
        <dbReference type="EMBL" id="KAA6470513.1"/>
    </source>
</evidence>
<dbReference type="PATRIC" id="fig|1396.420.peg.2662"/>
<dbReference type="SMR" id="A0A068N9Z1"/>
<reference evidence="7 33" key="4">
    <citation type="submission" date="2015-12" db="EMBL/GenBank/DDBJ databases">
        <title>Bacillus cereus Group isolate.</title>
        <authorList>
            <person name="Kovac J."/>
        </authorList>
    </citation>
    <scope>NUCLEOTIDE SEQUENCE [LARGE SCALE GENOMIC DNA]</scope>
    <source>
        <strain evidence="7 33">FSL W8-0275</strain>
    </source>
</reference>
<dbReference type="OMA" id="ILYFERQ"/>
<dbReference type="Proteomes" id="UP000219922">
    <property type="component" value="Unassembled WGS sequence"/>
</dbReference>
<dbReference type="EMBL" id="QSMZ01000005">
    <property type="protein sequence ID" value="KAA6470513.1"/>
    <property type="molecule type" value="Genomic_DNA"/>
</dbReference>
<dbReference type="EMBL" id="NULI01000128">
    <property type="protein sequence ID" value="PGS76214.1"/>
    <property type="molecule type" value="Genomic_DNA"/>
</dbReference>
<dbReference type="GeneID" id="301199812"/>
<dbReference type="Proteomes" id="UP000321735">
    <property type="component" value="Chromosome"/>
</dbReference>
<evidence type="ECO:0000313" key="10">
    <source>
        <dbReference type="EMBL" id="MDN4873806.1"/>
    </source>
</evidence>
<evidence type="ECO:0000313" key="18">
    <source>
        <dbReference type="EMBL" id="PFE15669.1"/>
    </source>
</evidence>
<evidence type="ECO:0000313" key="49">
    <source>
        <dbReference type="Proteomes" id="UP000253597"/>
    </source>
</evidence>
<protein>
    <submittedName>
        <fullName evidence="6">Uncharacterized protein</fullName>
    </submittedName>
</protein>
<evidence type="ECO:0000313" key="34">
    <source>
        <dbReference type="Proteomes" id="UP000076482"/>
    </source>
</evidence>
<dbReference type="EMBL" id="JYFW01000014">
    <property type="protein sequence ID" value="KMP19918.1"/>
    <property type="molecule type" value="Genomic_DNA"/>
</dbReference>
<dbReference type="EMBL" id="NUWJ01000146">
    <property type="protein sequence ID" value="PFK16328.1"/>
    <property type="molecule type" value="Genomic_DNA"/>
</dbReference>
<dbReference type="Proteomes" id="UP000220210">
    <property type="component" value="Unassembled WGS sequence"/>
</dbReference>
<dbReference type="Proteomes" id="UP000323321">
    <property type="component" value="Unassembled WGS sequence"/>
</dbReference>
<dbReference type="Proteomes" id="UP000475765">
    <property type="component" value="Unassembled WGS sequence"/>
</dbReference>
<evidence type="ECO:0000313" key="8">
    <source>
        <dbReference type="EMBL" id="KZD66132.1"/>
    </source>
</evidence>
<reference evidence="53 55" key="15">
    <citation type="submission" date="2019-10" db="EMBL/GenBank/DDBJ databases">
        <title>Bacillus from the desert of Cuatro Cinegas, Coahuila.</title>
        <authorList>
            <person name="Olmedo-Alvarez G."/>
            <person name="Saldana S."/>
            <person name="Barcelo D."/>
        </authorList>
    </citation>
    <scope>NUCLEOTIDE SEQUENCE [LARGE SCALE GENOMIC DNA]</scope>
    <source>
        <strain evidence="4 56">CH101a_3T</strain>
        <strain evidence="3 53">CH316_11T</strain>
        <strain evidence="2 55">CH417_13T</strain>
    </source>
</reference>
<dbReference type="AlphaFoldDB" id="A0A068N9Z1"/>
<dbReference type="EMBL" id="MLYK01000038">
    <property type="protein sequence ID" value="OJS94676.1"/>
    <property type="molecule type" value="Genomic_DNA"/>
</dbReference>
<evidence type="ECO:0000313" key="11">
    <source>
        <dbReference type="EMBL" id="OJS94676.1"/>
    </source>
</evidence>
<evidence type="ECO:0000313" key="17">
    <source>
        <dbReference type="EMBL" id="PFD24633.1"/>
    </source>
</evidence>
<dbReference type="Proteomes" id="UP000036243">
    <property type="component" value="Unassembled WGS sequence"/>
</dbReference>
<evidence type="ECO:0000313" key="54">
    <source>
        <dbReference type="Proteomes" id="UP000464780"/>
    </source>
</evidence>
<reference evidence="29 50" key="14">
    <citation type="submission" date="2019-06" db="EMBL/GenBank/DDBJ databases">
        <title>Biocontrol Bacillus strains from Vietnam.</title>
        <authorList>
            <person name="Borriss R."/>
            <person name="Lasch P."/>
            <person name="Thanh Tam L.T."/>
        </authorList>
    </citation>
    <scope>NUCLEOTIDE SEQUENCE [LARGE SCALE GENOMIC DNA]</scope>
    <source>
        <strain evidence="29 50">A8</strain>
    </source>
</reference>
<dbReference type="Proteomes" id="UP000190641">
    <property type="component" value="Unassembled WGS sequence"/>
</dbReference>
<dbReference type="EMBL" id="CP109872">
    <property type="protein sequence ID" value="UYW68408.1"/>
    <property type="molecule type" value="Genomic_DNA"/>
</dbReference>
<dbReference type="EMBL" id="NVDQ01000014">
    <property type="protein sequence ID" value="PFV09178.1"/>
    <property type="molecule type" value="Genomic_DNA"/>
</dbReference>
<evidence type="ECO:0000313" key="32">
    <source>
        <dbReference type="Proteomes" id="UP000036243"/>
    </source>
</evidence>
<evidence type="ECO:0000313" key="51">
    <source>
        <dbReference type="Proteomes" id="UP000321735"/>
    </source>
</evidence>
<evidence type="ECO:0000313" key="19">
    <source>
        <dbReference type="EMBL" id="PFF40549.1"/>
    </source>
</evidence>
<evidence type="ECO:0000313" key="21">
    <source>
        <dbReference type="EMBL" id="PFV09178.1"/>
    </source>
</evidence>
<dbReference type="Proteomes" id="UP000223834">
    <property type="component" value="Unassembled WGS sequence"/>
</dbReference>
<evidence type="ECO:0000313" key="41">
    <source>
        <dbReference type="Proteomes" id="UP000220032"/>
    </source>
</evidence>
<evidence type="ECO:0000313" key="45">
    <source>
        <dbReference type="Proteomes" id="UP000224203"/>
    </source>
</evidence>
<evidence type="ECO:0000313" key="15">
    <source>
        <dbReference type="EMBL" id="PEN90249.1"/>
    </source>
</evidence>
<evidence type="ECO:0000313" key="37">
    <source>
        <dbReference type="Proteomes" id="UP000190641"/>
    </source>
</evidence>
<dbReference type="EMBL" id="WBPB01000015">
    <property type="protein sequence ID" value="KAB2500554.1"/>
    <property type="molecule type" value="Genomic_DNA"/>
</dbReference>
<evidence type="ECO:0000313" key="24">
    <source>
        <dbReference type="EMBL" id="PHG75329.1"/>
    </source>
</evidence>
<dbReference type="Proteomes" id="UP000186535">
    <property type="component" value="Unassembled WGS sequence"/>
</dbReference>
<evidence type="ECO:0000313" key="33">
    <source>
        <dbReference type="Proteomes" id="UP000075591"/>
    </source>
</evidence>
<dbReference type="EMBL" id="NTXW01000047">
    <property type="protein sequence ID" value="PEQ82665.1"/>
    <property type="molecule type" value="Genomic_DNA"/>
</dbReference>
<dbReference type="Proteomes" id="UP000464780">
    <property type="component" value="Chromosome"/>
</dbReference>
<evidence type="ECO:0000313" key="43">
    <source>
        <dbReference type="Proteomes" id="UP000220691"/>
    </source>
</evidence>
<dbReference type="Proteomes" id="UP000224203">
    <property type="component" value="Unassembled WGS sequence"/>
</dbReference>
<evidence type="ECO:0000313" key="13">
    <source>
        <dbReference type="EMBL" id="OOR73654.1"/>
    </source>
</evidence>
<evidence type="ECO:0000313" key="48">
    <source>
        <dbReference type="Proteomes" id="UP000226257"/>
    </source>
</evidence>
<evidence type="ECO:0000313" key="20">
    <source>
        <dbReference type="EMBL" id="PFK16328.1"/>
    </source>
</evidence>
<evidence type="ECO:0000313" key="4">
    <source>
        <dbReference type="EMBL" id="KAB2500554.1"/>
    </source>
</evidence>
<evidence type="ECO:0000313" key="46">
    <source>
        <dbReference type="Proteomes" id="UP000224413"/>
    </source>
</evidence>
<evidence type="ECO:0000313" key="16">
    <source>
        <dbReference type="EMBL" id="PEQ82665.1"/>
    </source>
</evidence>
<evidence type="ECO:0000313" key="2">
    <source>
        <dbReference type="EMBL" id="KAB2389836.1"/>
    </source>
</evidence>
<reference evidence="27 57" key="16">
    <citation type="submission" date="2021-02" db="EMBL/GenBank/DDBJ databases">
        <title>Bacillus cereus VKM B-370.</title>
        <authorList>
            <person name="Kazantseva O.A."/>
            <person name="Piligrimova E.G."/>
            <person name="Buzikov R.M."/>
            <person name="Shadrin A.M."/>
        </authorList>
    </citation>
    <scope>NUCLEOTIDE SEQUENCE [LARGE SCALE GENOMIC DNA]</scope>
    <source>
        <strain evidence="27 57">VKM B-370</strain>
    </source>
</reference>
<evidence type="ECO:0000313" key="40">
    <source>
        <dbReference type="Proteomes" id="UP000219922"/>
    </source>
</evidence>
<evidence type="ECO:0000313" key="36">
    <source>
        <dbReference type="Proteomes" id="UP000186535"/>
    </source>
</evidence>
<dbReference type="EMBL" id="MUAU01000063">
    <property type="protein sequence ID" value="OOR73654.1"/>
    <property type="molecule type" value="Genomic_DNA"/>
</dbReference>
<dbReference type="Proteomes" id="UP000461739">
    <property type="component" value="Unassembled WGS sequence"/>
</dbReference>
<dbReference type="EMBL" id="NVMX01000001">
    <property type="protein sequence ID" value="PEA00723.1"/>
    <property type="molecule type" value="Genomic_DNA"/>
</dbReference>
<evidence type="ECO:0000313" key="53">
    <source>
        <dbReference type="Proteomes" id="UP000461739"/>
    </source>
</evidence>
<evidence type="ECO:0000313" key="23">
    <source>
        <dbReference type="EMBL" id="PGS76214.1"/>
    </source>
</evidence>
<evidence type="ECO:0000313" key="5">
    <source>
        <dbReference type="EMBL" id="KLA26385.1"/>
    </source>
</evidence>
<evidence type="ECO:0000313" key="50">
    <source>
        <dbReference type="Proteomes" id="UP000309400"/>
    </source>
</evidence>
<reference evidence="12 36" key="6">
    <citation type="submission" date="2016-11" db="EMBL/GenBank/DDBJ databases">
        <title>Identification of Bacillus cereus isolated from egg-white.</title>
        <authorList>
            <person name="Soni A."/>
            <person name="Oey I."/>
            <person name="Silcock P."/>
            <person name="Bremer P."/>
        </authorList>
    </citation>
    <scope>NUCLEOTIDE SEQUENCE [LARGE SCALE GENOMIC DNA]</scope>
    <source>
        <strain evidence="12 36">NZAS03</strain>
    </source>
</reference>
<dbReference type="EMBL" id="NTRC01000002">
    <property type="protein sequence ID" value="PFD24633.1"/>
    <property type="molecule type" value="Genomic_DNA"/>
</dbReference>
<dbReference type="EMBL" id="LJKE01000044">
    <property type="protein sequence ID" value="KZD66132.1"/>
    <property type="molecule type" value="Genomic_DNA"/>
</dbReference>
<dbReference type="RefSeq" id="WP_000548621.1">
    <property type="nucleotide sequence ID" value="NZ_AP022946.1"/>
</dbReference>
<dbReference type="EMBL" id="CP031778">
    <property type="protein sequence ID" value="QDZ73769.1"/>
    <property type="molecule type" value="Genomic_DNA"/>
</dbReference>
<reference evidence="10" key="19">
    <citation type="submission" date="2023-07" db="EMBL/GenBank/DDBJ databases">
        <title>Complete genome sequence of Bacillus cereus SRCM126073 isolated from soil.</title>
        <authorList>
            <person name="Yang H.-G."/>
            <person name="Ryu M.-S."/>
            <person name="Ha G.-S."/>
            <person name="Yang H.-J."/>
            <person name="Jeong D.-Y."/>
        </authorList>
    </citation>
    <scope>NUCLEOTIDE SEQUENCE</scope>
    <source>
        <strain evidence="10">SRCM126073</strain>
    </source>
</reference>
<dbReference type="EMBL" id="CP070339">
    <property type="protein sequence ID" value="QRY17034.1"/>
    <property type="molecule type" value="Genomic_DNA"/>
</dbReference>
<dbReference type="Proteomes" id="UP001175137">
    <property type="component" value="Unassembled WGS sequence"/>
</dbReference>
<dbReference type="EMBL" id="CP028009">
    <property type="protein sequence ID" value="QHV46666.1"/>
    <property type="molecule type" value="Genomic_DNA"/>
</dbReference>
<evidence type="ECO:0000313" key="27">
    <source>
        <dbReference type="EMBL" id="QRY17034.1"/>
    </source>
</evidence>
<evidence type="ECO:0000313" key="31">
    <source>
        <dbReference type="Proteomes" id="UP000035214"/>
    </source>
</evidence>
<dbReference type="Proteomes" id="UP000253597">
    <property type="component" value="Unassembled WGS sequence"/>
</dbReference>
<reference evidence="40 41" key="9">
    <citation type="submission" date="2017-09" db="EMBL/GenBank/DDBJ databases">
        <title>Large-scale bioinformatics analysis of Bacillus genomes uncovers conserved roles of natural products in bacterial physiology.</title>
        <authorList>
            <consortium name="Agbiome Team Llc"/>
            <person name="Bleich R.M."/>
            <person name="Grubbs K.J."/>
            <person name="Santa Maria K.C."/>
            <person name="Allen S.E."/>
            <person name="Farag S."/>
            <person name="Shank E.A."/>
            <person name="Bowers A."/>
        </authorList>
    </citation>
    <scope>NUCLEOTIDE SEQUENCE [LARGE SCALE GENOMIC DNA]</scope>
    <source>
        <strain evidence="18 41">AFS022681</strain>
        <strain evidence="24 47">AFS029792</strain>
        <strain evidence="23 45">AFS041711</strain>
        <strain evidence="22 44">AFS049141</strain>
        <strain evidence="21 48">AFS060282</strain>
        <strain evidence="20 46">AFS083741</strain>
        <strain evidence="14 40">AFS092789</strain>
    </source>
</reference>
<dbReference type="Proteomes" id="UP000184161">
    <property type="component" value="Unassembled WGS sequence"/>
</dbReference>
<evidence type="ECO:0000313" key="28">
    <source>
        <dbReference type="EMBL" id="RWQ70233.1"/>
    </source>
</evidence>
<dbReference type="Proteomes" id="UP000035214">
    <property type="component" value="Unassembled WGS sequence"/>
</dbReference>
<dbReference type="Proteomes" id="UP000220032">
    <property type="component" value="Unassembled WGS sequence"/>
</dbReference>
<evidence type="ECO:0000313" key="22">
    <source>
        <dbReference type="EMBL" id="PGO80288.1"/>
    </source>
</evidence>
<evidence type="ECO:0000313" key="52">
    <source>
        <dbReference type="Proteomes" id="UP000323321"/>
    </source>
</evidence>
<dbReference type="Proteomes" id="UP001204643">
    <property type="component" value="Unassembled WGS sequence"/>
</dbReference>
<evidence type="ECO:0000313" key="35">
    <source>
        <dbReference type="Proteomes" id="UP000184161"/>
    </source>
</evidence>
<dbReference type="Proteomes" id="UP000224413">
    <property type="component" value="Unassembled WGS sequence"/>
</dbReference>
<dbReference type="Proteomes" id="UP000075591">
    <property type="component" value="Unassembled WGS sequence"/>
</dbReference>
<evidence type="ECO:0000313" key="30">
    <source>
        <dbReference type="EMBL" id="UYW68408.1"/>
    </source>
</evidence>
<dbReference type="EMBL" id="WBPP01000045">
    <property type="protein sequence ID" value="KAB2389836.1"/>
    <property type="molecule type" value="Genomic_DNA"/>
</dbReference>
<gene>
    <name evidence="7" type="ORF">AT274_14135</name>
    <name evidence="5" type="ORF">B4077_2481</name>
    <name evidence="8" type="ORF">B4088_2535</name>
    <name evidence="12" type="ORF">BJR07_00270</name>
    <name evidence="11" type="ORF">BKK64_16695</name>
    <name evidence="13" type="ORF">BLX06_18220</name>
    <name evidence="26" type="ORF">C1N66_27490</name>
    <name evidence="17" type="ORF">CN263_02525</name>
    <name evidence="18" type="ORF">CN307_11260</name>
    <name evidence="19" type="ORF">CN357_33310</name>
    <name evidence="16" type="ORF">CN475_24735</name>
    <name evidence="15" type="ORF">CN553_22000</name>
    <name evidence="22" type="ORF">CN980_03660</name>
    <name evidence="23" type="ORF">COC69_21525</name>
    <name evidence="24" type="ORF">COI69_28430</name>
    <name evidence="20" type="ORF">COI98_16935</name>
    <name evidence="21" type="ORF">COK98_08145</name>
    <name evidence="14" type="ORF">CON36_00570</name>
    <name evidence="25" type="ORF">D0437_11930</name>
    <name evidence="28" type="ORF">DR116_0027820</name>
    <name evidence="1" type="ORF">DX932_08260</name>
    <name evidence="4" type="ORF">F8158_08055</name>
    <name evidence="3" type="ORF">F8165_16105</name>
    <name evidence="2" type="ORF">F8172_29565</name>
    <name evidence="29" type="ORF">FHG65_18325</name>
    <name evidence="27" type="ORF">JTF64_07240</name>
    <name evidence="9" type="ORF">NPM19_25405</name>
    <name evidence="30" type="ORF">OK229_22085</name>
    <name evidence="10" type="ORF">QYM23_13245</name>
    <name evidence="6" type="ORF">TQ94_11765</name>
</gene>
<dbReference type="EMBL" id="QNGD03000019">
    <property type="protein sequence ID" value="RWQ70233.1"/>
    <property type="molecule type" value="Genomic_DNA"/>
</dbReference>
<evidence type="ECO:0000313" key="29">
    <source>
        <dbReference type="EMBL" id="TNB96835.1"/>
    </source>
</evidence>
<evidence type="ECO:0000313" key="7">
    <source>
        <dbReference type="EMBL" id="KXX90422.1"/>
    </source>
</evidence>
<evidence type="ECO:0000313" key="55">
    <source>
        <dbReference type="Proteomes" id="UP000475765"/>
    </source>
</evidence>
<evidence type="ECO:0000313" key="47">
    <source>
        <dbReference type="Proteomes" id="UP000225135"/>
    </source>
</evidence>
<dbReference type="EMBL" id="MPON01000001">
    <property type="protein sequence ID" value="OKA40382.1"/>
    <property type="molecule type" value="Genomic_DNA"/>
</dbReference>
<dbReference type="KEGG" id="bcef:BcrFT9_01994"/>
<dbReference type="EMBL" id="NUIQ01000041">
    <property type="protein sequence ID" value="PGO80288.1"/>
    <property type="molecule type" value="Genomic_DNA"/>
</dbReference>
<dbReference type="Proteomes" id="UP000076482">
    <property type="component" value="Unassembled WGS sequence"/>
</dbReference>
<evidence type="ECO:0000313" key="12">
    <source>
        <dbReference type="EMBL" id="OKA40382.1"/>
    </source>
</evidence>
<reference evidence="9" key="17">
    <citation type="submission" date="2022-07" db="EMBL/GenBank/DDBJ databases">
        <title>Identification and characterization of Bacillus thuringiensis and other Bacillus cereus group isolates from spinach by whole genome sequencing.</title>
        <authorList>
            <person name="Zao X."/>
            <person name="Zervas A."/>
            <person name="Hendriks M."/>
            <person name="Rajkovic A."/>
            <person name="Van Overbeek L."/>
            <person name="Hendriksen N.B."/>
            <person name="Uyttendaele M."/>
        </authorList>
    </citation>
    <scope>NUCLEOTIDE SEQUENCE</scope>
    <source>
        <strain evidence="9">781001F-1</strain>
    </source>
</reference>
<proteinExistence type="predicted"/>
<dbReference type="Proteomes" id="UP000226257">
    <property type="component" value="Unassembled WGS sequence"/>
</dbReference>
<reference evidence="1 52" key="11">
    <citation type="submission" date="2018-08" db="EMBL/GenBank/DDBJ databases">
        <title>Bacillus phenotypic plasticity.</title>
        <authorList>
            <person name="Hurtado E."/>
        </authorList>
    </citation>
    <scope>NUCLEOTIDE SEQUENCE [LARGE SCALE GENOMIC DNA]</scope>
    <source>
        <strain evidence="1 52">111b</strain>
    </source>
</reference>